<dbReference type="Proteomes" id="UP001549320">
    <property type="component" value="Unassembled WGS sequence"/>
</dbReference>
<dbReference type="InterPro" id="IPR036909">
    <property type="entry name" value="Cyt_c-like_dom_sf"/>
</dbReference>
<evidence type="ECO:0000256" key="3">
    <source>
        <dbReference type="ARBA" id="ARBA00023004"/>
    </source>
</evidence>
<name>A0ABV2QFZ4_9BURK</name>
<dbReference type="SUPFAM" id="SSF46626">
    <property type="entry name" value="Cytochrome c"/>
    <property type="match status" value="1"/>
</dbReference>
<dbReference type="InterPro" id="IPR009056">
    <property type="entry name" value="Cyt_c-like_dom"/>
</dbReference>
<feature type="domain" description="Cytochrome c" evidence="5">
    <location>
        <begin position="47"/>
        <end position="138"/>
    </location>
</feature>
<evidence type="ECO:0000256" key="2">
    <source>
        <dbReference type="ARBA" id="ARBA00022723"/>
    </source>
</evidence>
<comment type="caution">
    <text evidence="6">The sequence shown here is derived from an EMBL/GenBank/DDBJ whole genome shotgun (WGS) entry which is preliminary data.</text>
</comment>
<protein>
    <submittedName>
        <fullName evidence="6">Cytochrome c</fullName>
    </submittedName>
</protein>
<reference evidence="6 7" key="1">
    <citation type="submission" date="2024-06" db="EMBL/GenBank/DDBJ databases">
        <title>Sorghum-associated microbial communities from plants grown in Nebraska, USA.</title>
        <authorList>
            <person name="Schachtman D."/>
        </authorList>
    </citation>
    <scope>NUCLEOTIDE SEQUENCE [LARGE SCALE GENOMIC DNA]</scope>
    <source>
        <strain evidence="6 7">2709</strain>
    </source>
</reference>
<gene>
    <name evidence="6" type="ORF">ABIE13_005108</name>
</gene>
<keyword evidence="1 4" id="KW-0349">Heme</keyword>
<evidence type="ECO:0000256" key="4">
    <source>
        <dbReference type="PROSITE-ProRule" id="PRU00433"/>
    </source>
</evidence>
<dbReference type="PROSITE" id="PS51007">
    <property type="entry name" value="CYTC"/>
    <property type="match status" value="1"/>
</dbReference>
<keyword evidence="7" id="KW-1185">Reference proteome</keyword>
<dbReference type="Gene3D" id="1.10.760.10">
    <property type="entry name" value="Cytochrome c-like domain"/>
    <property type="match status" value="1"/>
</dbReference>
<evidence type="ECO:0000256" key="1">
    <source>
        <dbReference type="ARBA" id="ARBA00022617"/>
    </source>
</evidence>
<organism evidence="6 7">
    <name type="scientific">Ottowia thiooxydans</name>
    <dbReference type="NCBI Taxonomy" id="219182"/>
    <lineage>
        <taxon>Bacteria</taxon>
        <taxon>Pseudomonadati</taxon>
        <taxon>Pseudomonadota</taxon>
        <taxon>Betaproteobacteria</taxon>
        <taxon>Burkholderiales</taxon>
        <taxon>Comamonadaceae</taxon>
        <taxon>Ottowia</taxon>
    </lineage>
</organism>
<proteinExistence type="predicted"/>
<keyword evidence="2 4" id="KW-0479">Metal-binding</keyword>
<sequence length="138" mass="14309">MPQADHLFEHGSLRPVLSSAVLVLAFAGIGCDSSSPEPQASTSASVQSVLRGKSLISQYQCGSCHTIPGVADARGVTAVSLEGFGRRSFIGGRIPNQPSALATWLIDPHSQVPAATMPSLAVSPAHAQDMANYLGTLR</sequence>
<dbReference type="EMBL" id="JBEPSH010000013">
    <property type="protein sequence ID" value="MET4579970.1"/>
    <property type="molecule type" value="Genomic_DNA"/>
</dbReference>
<accession>A0ABV2QFZ4</accession>
<keyword evidence="3 4" id="KW-0408">Iron</keyword>
<evidence type="ECO:0000313" key="7">
    <source>
        <dbReference type="Proteomes" id="UP001549320"/>
    </source>
</evidence>
<evidence type="ECO:0000259" key="5">
    <source>
        <dbReference type="PROSITE" id="PS51007"/>
    </source>
</evidence>
<evidence type="ECO:0000313" key="6">
    <source>
        <dbReference type="EMBL" id="MET4579970.1"/>
    </source>
</evidence>